<dbReference type="OrthoDB" id="6597954at2"/>
<feature type="domain" description="GGDEF" evidence="5">
    <location>
        <begin position="158"/>
        <end position="303"/>
    </location>
</feature>
<dbReference type="CDD" id="cd01949">
    <property type="entry name" value="GGDEF"/>
    <property type="match status" value="1"/>
</dbReference>
<dbReference type="InterPro" id="IPR029787">
    <property type="entry name" value="Nucleotide_cyclase"/>
</dbReference>
<dbReference type="InterPro" id="IPR043128">
    <property type="entry name" value="Rev_trsase/Diguanyl_cyclase"/>
</dbReference>
<dbReference type="Pfam" id="PF00563">
    <property type="entry name" value="EAL"/>
    <property type="match status" value="1"/>
</dbReference>
<gene>
    <name evidence="6" type="ORF">C0039_01215</name>
</gene>
<evidence type="ECO:0000259" key="5">
    <source>
        <dbReference type="PROSITE" id="PS50887"/>
    </source>
</evidence>
<evidence type="ECO:0000313" key="6">
    <source>
        <dbReference type="EMBL" id="PLW70780.1"/>
    </source>
</evidence>
<feature type="domain" description="EAL" evidence="4">
    <location>
        <begin position="312"/>
        <end position="565"/>
    </location>
</feature>
<dbReference type="AlphaFoldDB" id="A0A2N5X8G8"/>
<feature type="coiled-coil region" evidence="2">
    <location>
        <begin position="71"/>
        <end position="98"/>
    </location>
</feature>
<comment type="cofactor">
    <cofactor evidence="1">
        <name>Mg(2+)</name>
        <dbReference type="ChEBI" id="CHEBI:18420"/>
    </cofactor>
</comment>
<accession>A0A2N5X8G8</accession>
<dbReference type="InterPro" id="IPR035919">
    <property type="entry name" value="EAL_sf"/>
</dbReference>
<evidence type="ECO:0008006" key="8">
    <source>
        <dbReference type="Google" id="ProtNLM"/>
    </source>
</evidence>
<proteinExistence type="predicted"/>
<sequence>MTLTVSAMTIVVLGILVLVAISAALITMHRRSARMITSELLEEARKLETELGQPEAADTPGGEPQYLQALLSRISTRLSEYRDQLTEVQQQAEQREADFSDELSRREKKLADSLRDVEVSKEHLYHMAYHDSLTSLPNRRLFKEQLEQLLRMAERHGEQLAILFIDLDDFKRINDSVGHSAGDELLQEVAQRILSCLRDSDLVAHNVDSSPSANVSRIGGDEFTVVLPQLEKVESAGIVARRIVEAVGQPFLIEGQELFVTPSIGIALAPGDASDAQGLLKASDIALYHAKGQGKNHFAYYQEHMTEPAQARIRMEADLRGALDRGELELYYQPQVETRTATVVGAEALLRWNHPELGLVPPMRFIPVAEEMNIIDELGKWTISQACKQLKEFHGKKLKLPIVTVNISALQFKMGLVNTVSQCLRETGVAASQLQLEFQEGVAMKDLGESIRILNGLKEVGVTLCIDNFGTGYSPLGYLNNFPLDAIKVDRSYLVKSLENEKDANLVAAIIDIARNMKLGLLAEGVETIEQYQFLNRQGVHLMQGYLFSAPVSAAELEAMLAPWHFMEFLRQLSNHLGNQRAPDPDS</sequence>
<dbReference type="CDD" id="cd01948">
    <property type="entry name" value="EAL"/>
    <property type="match status" value="1"/>
</dbReference>
<keyword evidence="7" id="KW-1185">Reference proteome</keyword>
<comment type="caution">
    <text evidence="6">The sequence shown here is derived from an EMBL/GenBank/DDBJ whole genome shotgun (WGS) entry which is preliminary data.</text>
</comment>
<dbReference type="SUPFAM" id="SSF55073">
    <property type="entry name" value="Nucleotide cyclase"/>
    <property type="match status" value="1"/>
</dbReference>
<dbReference type="SMART" id="SM00267">
    <property type="entry name" value="GGDEF"/>
    <property type="match status" value="1"/>
</dbReference>
<evidence type="ECO:0000259" key="4">
    <source>
        <dbReference type="PROSITE" id="PS50883"/>
    </source>
</evidence>
<dbReference type="PROSITE" id="PS50883">
    <property type="entry name" value="EAL"/>
    <property type="match status" value="1"/>
</dbReference>
<dbReference type="InterPro" id="IPR052155">
    <property type="entry name" value="Biofilm_reg_signaling"/>
</dbReference>
<keyword evidence="3" id="KW-0812">Transmembrane</keyword>
<reference evidence="6 7" key="1">
    <citation type="submission" date="2018-01" db="EMBL/GenBank/DDBJ databases">
        <title>The draft genome sequence of Halioglobus lutimaris HF004.</title>
        <authorList>
            <person name="Du Z.-J."/>
            <person name="Shi M.-J."/>
        </authorList>
    </citation>
    <scope>NUCLEOTIDE SEQUENCE [LARGE SCALE GENOMIC DNA]</scope>
    <source>
        <strain evidence="6 7">HF004</strain>
    </source>
</reference>
<dbReference type="PROSITE" id="PS50887">
    <property type="entry name" value="GGDEF"/>
    <property type="match status" value="1"/>
</dbReference>
<dbReference type="Gene3D" id="3.20.20.450">
    <property type="entry name" value="EAL domain"/>
    <property type="match status" value="1"/>
</dbReference>
<dbReference type="Gene3D" id="3.30.70.270">
    <property type="match status" value="1"/>
</dbReference>
<dbReference type="PANTHER" id="PTHR44757">
    <property type="entry name" value="DIGUANYLATE CYCLASE DGCP"/>
    <property type="match status" value="1"/>
</dbReference>
<organism evidence="6 7">
    <name type="scientific">Pseudohalioglobus lutimaris</name>
    <dbReference type="NCBI Taxonomy" id="1737061"/>
    <lineage>
        <taxon>Bacteria</taxon>
        <taxon>Pseudomonadati</taxon>
        <taxon>Pseudomonadota</taxon>
        <taxon>Gammaproteobacteria</taxon>
        <taxon>Cellvibrionales</taxon>
        <taxon>Halieaceae</taxon>
        <taxon>Pseudohalioglobus</taxon>
    </lineage>
</organism>
<feature type="transmembrane region" description="Helical" evidence="3">
    <location>
        <begin position="6"/>
        <end position="26"/>
    </location>
</feature>
<evidence type="ECO:0000256" key="1">
    <source>
        <dbReference type="ARBA" id="ARBA00001946"/>
    </source>
</evidence>
<name>A0A2N5X8G8_9GAMM</name>
<dbReference type="Pfam" id="PF00990">
    <property type="entry name" value="GGDEF"/>
    <property type="match status" value="1"/>
</dbReference>
<dbReference type="EMBL" id="PKUS01000001">
    <property type="protein sequence ID" value="PLW70780.1"/>
    <property type="molecule type" value="Genomic_DNA"/>
</dbReference>
<protein>
    <recommendedName>
        <fullName evidence="8">GGDEF-domain containing protein</fullName>
    </recommendedName>
</protein>
<dbReference type="SUPFAM" id="SSF141868">
    <property type="entry name" value="EAL domain-like"/>
    <property type="match status" value="1"/>
</dbReference>
<dbReference type="RefSeq" id="WP_101517021.1">
    <property type="nucleotide sequence ID" value="NZ_PKUS01000001.1"/>
</dbReference>
<dbReference type="InterPro" id="IPR001633">
    <property type="entry name" value="EAL_dom"/>
</dbReference>
<dbReference type="Proteomes" id="UP000235005">
    <property type="component" value="Unassembled WGS sequence"/>
</dbReference>
<dbReference type="NCBIfam" id="TIGR00254">
    <property type="entry name" value="GGDEF"/>
    <property type="match status" value="1"/>
</dbReference>
<dbReference type="InterPro" id="IPR000160">
    <property type="entry name" value="GGDEF_dom"/>
</dbReference>
<dbReference type="GO" id="GO:0003824">
    <property type="term" value="F:catalytic activity"/>
    <property type="evidence" value="ECO:0007669"/>
    <property type="project" value="UniProtKB-ARBA"/>
</dbReference>
<evidence type="ECO:0000256" key="2">
    <source>
        <dbReference type="SAM" id="Coils"/>
    </source>
</evidence>
<dbReference type="PANTHER" id="PTHR44757:SF2">
    <property type="entry name" value="BIOFILM ARCHITECTURE MAINTENANCE PROTEIN MBAA"/>
    <property type="match status" value="1"/>
</dbReference>
<keyword evidence="3" id="KW-0472">Membrane</keyword>
<evidence type="ECO:0000313" key="7">
    <source>
        <dbReference type="Proteomes" id="UP000235005"/>
    </source>
</evidence>
<evidence type="ECO:0000256" key="3">
    <source>
        <dbReference type="SAM" id="Phobius"/>
    </source>
</evidence>
<dbReference type="FunFam" id="3.30.70.270:FF:000001">
    <property type="entry name" value="Diguanylate cyclase domain protein"/>
    <property type="match status" value="1"/>
</dbReference>
<dbReference type="SMART" id="SM00052">
    <property type="entry name" value="EAL"/>
    <property type="match status" value="1"/>
</dbReference>
<keyword evidence="3" id="KW-1133">Transmembrane helix</keyword>
<keyword evidence="2" id="KW-0175">Coiled coil</keyword>